<proteinExistence type="evidence at transcript level"/>
<evidence type="ECO:0000313" key="14">
    <source>
        <dbReference type="EMBL" id="AMA21728.1"/>
    </source>
</evidence>
<dbReference type="OMA" id="FWANVKH"/>
<keyword evidence="11" id="KW-0539">Nucleus</keyword>
<evidence type="ECO:0000256" key="2">
    <source>
        <dbReference type="ARBA" id="ARBA00005240"/>
    </source>
</evidence>
<dbReference type="FunFam" id="2.40.290.10:FF:000001">
    <property type="entry name" value="X-ray repair cross complementing 6"/>
    <property type="match status" value="1"/>
</dbReference>
<dbReference type="InterPro" id="IPR006165">
    <property type="entry name" value="Ku70"/>
</dbReference>
<dbReference type="OrthoDB" id="3249161at2759"/>
<dbReference type="SMART" id="SM00559">
    <property type="entry name" value="Ku78"/>
    <property type="match status" value="1"/>
</dbReference>
<protein>
    <submittedName>
        <fullName evidence="14">Putative Ku70</fullName>
    </submittedName>
</protein>
<dbReference type="GO" id="GO:0003684">
    <property type="term" value="F:damaged DNA binding"/>
    <property type="evidence" value="ECO:0007669"/>
    <property type="project" value="InterPro"/>
</dbReference>
<evidence type="ECO:0000256" key="3">
    <source>
        <dbReference type="ARBA" id="ARBA00022741"/>
    </source>
</evidence>
<keyword evidence="5" id="KW-0378">Hydrolase</keyword>
<dbReference type="PANTHER" id="PTHR12604">
    <property type="entry name" value="KU AUTOANTIGEN DNA HELICASE"/>
    <property type="match status" value="1"/>
</dbReference>
<evidence type="ECO:0000256" key="5">
    <source>
        <dbReference type="ARBA" id="ARBA00022801"/>
    </source>
</evidence>
<dbReference type="NCBIfam" id="TIGR00578">
    <property type="entry name" value="ku70"/>
    <property type="match status" value="1"/>
</dbReference>
<dbReference type="SUPFAM" id="SSF100939">
    <property type="entry name" value="SPOC domain-like"/>
    <property type="match status" value="1"/>
</dbReference>
<keyword evidence="3" id="KW-0547">Nucleotide-binding</keyword>
<sequence length="589" mass="67815">MEWTYNFEIDDNEDIEAEFKEDNLPRGIIFLIDCVKLLFEETVSVSENENKTWFEAIINGILSVVKNKAMTSNKDNVSIKSNQDVIMKNVLVFQELDTPNLTDVQKLMELQSITKDAFDSKYGFAEECSLYHALWCCQRLFMTRKSKLANKQIVFFTNDDDPCNNQGDIQKSLLVKFRDVKQNNIKIEIIPIGDENNFTVDKFYKMILVSETGDSLDNCVEISKTSSRFDELMTRIRHKQYPKRVTNRIPWFLGSESLSIGVSLYNLVKKTPSLAYVPLDRRTNTEVHKKRTQVLKESGQLLMPFDMKYGIKIHGKYICFEKEEINKMRSIVGIGIHLIGFKPLKYLKSYYQIRSAQFLYPDDSSIEGSTNLFAALLKRCYERNLFALCAYVPRKSSRLQLVGLVPQMEKYSDVKIQIRPPGFSVIFLPFADDIRKLDLPLSNEVSDQDREMGEELIKSLFVGYEPETILNPALQKQLTYLEAIALDLEIPDKIEDNTVLNNDEINEHCGNVLEAYKDYFELGFQTSIAKFSSKPKVDIDIEVLYKSNRLDSATVAQLKDEANKLKIKIKGSKKADIIKCISDHFISIN</sequence>
<keyword evidence="7" id="KW-0067">ATP-binding</keyword>
<name>A0A109PR91_SCHMD</name>
<evidence type="ECO:0000256" key="10">
    <source>
        <dbReference type="ARBA" id="ARBA00023204"/>
    </source>
</evidence>
<dbReference type="Gene3D" id="3.40.50.410">
    <property type="entry name" value="von Willebrand factor, type A domain"/>
    <property type="match status" value="1"/>
</dbReference>
<dbReference type="PANTHER" id="PTHR12604:SF2">
    <property type="entry name" value="X-RAY REPAIR CROSS-COMPLEMENTING PROTEIN 6"/>
    <property type="match status" value="1"/>
</dbReference>
<dbReference type="Pfam" id="PF02735">
    <property type="entry name" value="Ku"/>
    <property type="match status" value="1"/>
</dbReference>
<dbReference type="GO" id="GO:0016787">
    <property type="term" value="F:hydrolase activity"/>
    <property type="evidence" value="ECO:0007669"/>
    <property type="project" value="UniProtKB-KW"/>
</dbReference>
<keyword evidence="6" id="KW-0347">Helicase</keyword>
<dbReference type="InterPro" id="IPR047087">
    <property type="entry name" value="KU70_core_dom"/>
</dbReference>
<evidence type="ECO:0000256" key="11">
    <source>
        <dbReference type="ARBA" id="ARBA00023242"/>
    </source>
</evidence>
<comment type="subcellular location">
    <subcellularLocation>
        <location evidence="1">Nucleus</location>
    </subcellularLocation>
</comment>
<dbReference type="InterPro" id="IPR016194">
    <property type="entry name" value="SPOC-like_C_dom_sf"/>
</dbReference>
<dbReference type="Gene3D" id="1.10.1600.10">
    <property type="match status" value="1"/>
</dbReference>
<evidence type="ECO:0000256" key="7">
    <source>
        <dbReference type="ARBA" id="ARBA00022840"/>
    </source>
</evidence>
<reference evidence="14" key="1">
    <citation type="submission" date="2015-08" db="EMBL/GenBank/DDBJ databases">
        <title>The central nervous system facilitates proliferation of cells with DNA instability.</title>
        <authorList>
            <person name="Peiris T.H."/>
            <person name="Oviedo N.J."/>
        </authorList>
    </citation>
    <scope>NUCLEOTIDE SEQUENCE</scope>
</reference>
<feature type="domain" description="Ku" evidence="13">
    <location>
        <begin position="299"/>
        <end position="445"/>
    </location>
</feature>
<dbReference type="GO" id="GO:0006310">
    <property type="term" value="P:DNA recombination"/>
    <property type="evidence" value="ECO:0007669"/>
    <property type="project" value="UniProtKB-KW"/>
</dbReference>
<evidence type="ECO:0000256" key="8">
    <source>
        <dbReference type="ARBA" id="ARBA00023125"/>
    </source>
</evidence>
<evidence type="ECO:0000256" key="12">
    <source>
        <dbReference type="PIRSR" id="PIRSR003033-1"/>
    </source>
</evidence>
<dbReference type="Gene3D" id="1.10.720.30">
    <property type="entry name" value="SAP domain"/>
    <property type="match status" value="1"/>
</dbReference>
<dbReference type="Gene3D" id="4.10.970.10">
    <property type="entry name" value="Ku70, bridge and pillars"/>
    <property type="match status" value="1"/>
</dbReference>
<keyword evidence="4" id="KW-0227">DNA damage</keyword>
<dbReference type="InterPro" id="IPR036465">
    <property type="entry name" value="vWFA_dom_sf"/>
</dbReference>
<dbReference type="Pfam" id="PF03730">
    <property type="entry name" value="Ku_C"/>
    <property type="match status" value="1"/>
</dbReference>
<dbReference type="InterPro" id="IPR036361">
    <property type="entry name" value="SAP_dom_sf"/>
</dbReference>
<accession>A0A109PR91</accession>
<dbReference type="EMBL" id="KT375434">
    <property type="protein sequence ID" value="AMA21728.1"/>
    <property type="molecule type" value="mRNA"/>
</dbReference>
<feature type="active site" description="Schiff-base intermediate with DNA; for 5'-deoxyribose-5-phosphate lyase activity" evidence="12">
    <location>
        <position position="20"/>
    </location>
</feature>
<evidence type="ECO:0000256" key="4">
    <source>
        <dbReference type="ARBA" id="ARBA00022763"/>
    </source>
</evidence>
<evidence type="ECO:0000256" key="6">
    <source>
        <dbReference type="ARBA" id="ARBA00022806"/>
    </source>
</evidence>
<comment type="similarity">
    <text evidence="2">Belongs to the ku70 family.</text>
</comment>
<dbReference type="GO" id="GO:0005524">
    <property type="term" value="F:ATP binding"/>
    <property type="evidence" value="ECO:0007669"/>
    <property type="project" value="UniProtKB-KW"/>
</dbReference>
<evidence type="ECO:0000256" key="1">
    <source>
        <dbReference type="ARBA" id="ARBA00004123"/>
    </source>
</evidence>
<dbReference type="PIRSF" id="PIRSF003033">
    <property type="entry name" value="Ku70"/>
    <property type="match status" value="1"/>
</dbReference>
<keyword evidence="10" id="KW-0234">DNA repair</keyword>
<dbReference type="GO" id="GO:0003678">
    <property type="term" value="F:DNA helicase activity"/>
    <property type="evidence" value="ECO:0007669"/>
    <property type="project" value="InterPro"/>
</dbReference>
<dbReference type="InterPro" id="IPR005160">
    <property type="entry name" value="Ku_C"/>
</dbReference>
<dbReference type="GO" id="GO:0000723">
    <property type="term" value="P:telomere maintenance"/>
    <property type="evidence" value="ECO:0007669"/>
    <property type="project" value="InterPro"/>
</dbReference>
<dbReference type="InterPro" id="IPR027388">
    <property type="entry name" value="Ku70_bridge/pillars_dom_sf"/>
</dbReference>
<dbReference type="SUPFAM" id="SSF53300">
    <property type="entry name" value="vWA-like"/>
    <property type="match status" value="1"/>
</dbReference>
<dbReference type="Pfam" id="PF03731">
    <property type="entry name" value="Ku_N"/>
    <property type="match status" value="1"/>
</dbReference>
<dbReference type="Gene3D" id="2.40.290.10">
    <property type="match status" value="1"/>
</dbReference>
<dbReference type="GO" id="GO:0043564">
    <property type="term" value="C:Ku70:Ku80 complex"/>
    <property type="evidence" value="ECO:0007669"/>
    <property type="project" value="InterPro"/>
</dbReference>
<dbReference type="AlphaFoldDB" id="A0A109PR91"/>
<organism evidence="14">
    <name type="scientific">Schmidtea mediterranea</name>
    <name type="common">Freshwater planarian flatworm</name>
    <dbReference type="NCBI Taxonomy" id="79327"/>
    <lineage>
        <taxon>Eukaryota</taxon>
        <taxon>Metazoa</taxon>
        <taxon>Spiralia</taxon>
        <taxon>Lophotrochozoa</taxon>
        <taxon>Platyhelminthes</taxon>
        <taxon>Rhabditophora</taxon>
        <taxon>Seriata</taxon>
        <taxon>Tricladida</taxon>
        <taxon>Continenticola</taxon>
        <taxon>Geoplanoidea</taxon>
        <taxon>Dugesiidae</taxon>
        <taxon>Schmidtea</taxon>
    </lineage>
</organism>
<dbReference type="CDD" id="cd00788">
    <property type="entry name" value="KU70"/>
    <property type="match status" value="1"/>
</dbReference>
<evidence type="ECO:0000259" key="13">
    <source>
        <dbReference type="SMART" id="SM00559"/>
    </source>
</evidence>
<dbReference type="GO" id="GO:0003690">
    <property type="term" value="F:double-stranded DNA binding"/>
    <property type="evidence" value="ECO:0007669"/>
    <property type="project" value="TreeGrafter"/>
</dbReference>
<keyword evidence="9" id="KW-0233">DNA recombination</keyword>
<evidence type="ECO:0000256" key="9">
    <source>
        <dbReference type="ARBA" id="ARBA00023172"/>
    </source>
</evidence>
<dbReference type="GO" id="GO:0042162">
    <property type="term" value="F:telomeric DNA binding"/>
    <property type="evidence" value="ECO:0007669"/>
    <property type="project" value="InterPro"/>
</dbReference>
<dbReference type="InterPro" id="IPR005161">
    <property type="entry name" value="Ku_N"/>
</dbReference>
<dbReference type="GO" id="GO:0006303">
    <property type="term" value="P:double-strand break repair via nonhomologous end joining"/>
    <property type="evidence" value="ECO:0007669"/>
    <property type="project" value="InterPro"/>
</dbReference>
<keyword evidence="8" id="KW-0238">DNA-binding</keyword>
<dbReference type="InterPro" id="IPR006164">
    <property type="entry name" value="DNA_bd_Ku70/Ku80"/>
</dbReference>